<dbReference type="AlphaFoldDB" id="A0A9X3R943"/>
<dbReference type="EMBL" id="JAMKBI010000004">
    <property type="protein sequence ID" value="MCZ8533130.1"/>
    <property type="molecule type" value="Genomic_DNA"/>
</dbReference>
<dbReference type="Proteomes" id="UP001152172">
    <property type="component" value="Unassembled WGS sequence"/>
</dbReference>
<protein>
    <submittedName>
        <fullName evidence="2">VOC family protein</fullName>
    </submittedName>
</protein>
<evidence type="ECO:0000313" key="3">
    <source>
        <dbReference type="Proteomes" id="UP001152172"/>
    </source>
</evidence>
<dbReference type="Pfam" id="PF00903">
    <property type="entry name" value="Glyoxalase"/>
    <property type="match status" value="1"/>
</dbReference>
<dbReference type="RefSeq" id="WP_269921569.1">
    <property type="nucleotide sequence ID" value="NZ_JAMKBI010000004.1"/>
</dbReference>
<name>A0A9X3R943_9BACI</name>
<proteinExistence type="predicted"/>
<dbReference type="SUPFAM" id="SSF54593">
    <property type="entry name" value="Glyoxalase/Bleomycin resistance protein/Dihydroxybiphenyl dioxygenase"/>
    <property type="match status" value="1"/>
</dbReference>
<comment type="caution">
    <text evidence="2">The sequence shown here is derived from an EMBL/GenBank/DDBJ whole genome shotgun (WGS) entry which is preliminary data.</text>
</comment>
<keyword evidence="3" id="KW-1185">Reference proteome</keyword>
<dbReference type="InterPro" id="IPR037523">
    <property type="entry name" value="VOC_core"/>
</dbReference>
<evidence type="ECO:0000259" key="1">
    <source>
        <dbReference type="PROSITE" id="PS51819"/>
    </source>
</evidence>
<sequence>MRTNSFYPVILTDKVEESSKFYTDFFGFETVYNADWYVSLRKSKSSFPFELALIDSSHPTIPVAYKKSVQGLILNFEVEDVDKEYHRLIISENLPLKLDIRDEVFGQRHFITSDPNGVLIDVIKVIPPSQEESTQYVEKVWSSNEKGETDE</sequence>
<gene>
    <name evidence="2" type="ORF">M9R61_07160</name>
</gene>
<dbReference type="InterPro" id="IPR004360">
    <property type="entry name" value="Glyas_Fos-R_dOase_dom"/>
</dbReference>
<dbReference type="Gene3D" id="3.30.720.120">
    <property type="match status" value="1"/>
</dbReference>
<dbReference type="Gene3D" id="3.30.720.110">
    <property type="match status" value="1"/>
</dbReference>
<accession>A0A9X3R943</accession>
<dbReference type="PROSITE" id="PS51819">
    <property type="entry name" value="VOC"/>
    <property type="match status" value="1"/>
</dbReference>
<evidence type="ECO:0000313" key="2">
    <source>
        <dbReference type="EMBL" id="MCZ8533130.1"/>
    </source>
</evidence>
<reference evidence="2" key="1">
    <citation type="submission" date="2022-05" db="EMBL/GenBank/DDBJ databases">
        <authorList>
            <person name="Colautti A."/>
            <person name="Iacumin L."/>
        </authorList>
    </citation>
    <scope>NUCLEOTIDE SEQUENCE</scope>
    <source>
        <strain evidence="2">DSM 30747</strain>
    </source>
</reference>
<dbReference type="InterPro" id="IPR029068">
    <property type="entry name" value="Glyas_Bleomycin-R_OHBP_Dase"/>
</dbReference>
<feature type="domain" description="VOC" evidence="1">
    <location>
        <begin position="2"/>
        <end position="125"/>
    </location>
</feature>
<organism evidence="2 3">
    <name type="scientific">Psychrobacillus psychrodurans</name>
    <dbReference type="NCBI Taxonomy" id="126157"/>
    <lineage>
        <taxon>Bacteria</taxon>
        <taxon>Bacillati</taxon>
        <taxon>Bacillota</taxon>
        <taxon>Bacilli</taxon>
        <taxon>Bacillales</taxon>
        <taxon>Bacillaceae</taxon>
        <taxon>Psychrobacillus</taxon>
    </lineage>
</organism>